<dbReference type="EMBL" id="DSDK01000267">
    <property type="protein sequence ID" value="HDR50921.1"/>
    <property type="molecule type" value="Genomic_DNA"/>
</dbReference>
<reference evidence="6" key="1">
    <citation type="journal article" date="2020" name="mSystems">
        <title>Genome- and Community-Level Interaction Insights into Carbon Utilization and Element Cycling Functions of Hydrothermarchaeota in Hydrothermal Sediment.</title>
        <authorList>
            <person name="Zhou Z."/>
            <person name="Liu Y."/>
            <person name="Xu W."/>
            <person name="Pan J."/>
            <person name="Luo Z.H."/>
            <person name="Li M."/>
        </authorList>
    </citation>
    <scope>NUCLEOTIDE SEQUENCE [LARGE SCALE GENOMIC DNA]</scope>
    <source>
        <strain evidence="6">SpSt-1217</strain>
    </source>
</reference>
<sequence>MPRSKTYSDDLVLEKAMNVFWLHGYEATSVRLLEKEMGINQFSIYASFKNKKNLFVNALRKYREYVIIHRFQPLLQENAGLAELEKFLLSAATSKKEKEEKKGCLVVNTAGELGEHDPDIALEINRYYDFIRNMILKVLKNAVAKGEIPANTDIEKQASFFLGVMQGISVAGKTMEKSQLKDFIEVALNQIR</sequence>
<dbReference type="Pfam" id="PF16925">
    <property type="entry name" value="TetR_C_13"/>
    <property type="match status" value="1"/>
</dbReference>
<feature type="DNA-binding region" description="H-T-H motif" evidence="4">
    <location>
        <begin position="29"/>
        <end position="48"/>
    </location>
</feature>
<feature type="domain" description="HTH tetR-type" evidence="5">
    <location>
        <begin position="6"/>
        <end position="66"/>
    </location>
</feature>
<evidence type="ECO:0000313" key="6">
    <source>
        <dbReference type="EMBL" id="HDR50921.1"/>
    </source>
</evidence>
<keyword evidence="1" id="KW-0805">Transcription regulation</keyword>
<gene>
    <name evidence="6" type="ORF">ENN90_04770</name>
</gene>
<dbReference type="PANTHER" id="PTHR47506">
    <property type="entry name" value="TRANSCRIPTIONAL REGULATORY PROTEIN"/>
    <property type="match status" value="1"/>
</dbReference>
<evidence type="ECO:0000256" key="2">
    <source>
        <dbReference type="ARBA" id="ARBA00023125"/>
    </source>
</evidence>
<evidence type="ECO:0000256" key="1">
    <source>
        <dbReference type="ARBA" id="ARBA00023015"/>
    </source>
</evidence>
<name>A0A831LW59_9BACT</name>
<evidence type="ECO:0000256" key="3">
    <source>
        <dbReference type="ARBA" id="ARBA00023163"/>
    </source>
</evidence>
<keyword evidence="2 4" id="KW-0238">DNA-binding</keyword>
<dbReference type="PANTHER" id="PTHR47506:SF10">
    <property type="entry name" value="TRANSCRIPTIONAL REGULATORY PROTEIN"/>
    <property type="match status" value="1"/>
</dbReference>
<dbReference type="InterPro" id="IPR036271">
    <property type="entry name" value="Tet_transcr_reg_TetR-rel_C_sf"/>
</dbReference>
<dbReference type="Gene3D" id="1.10.10.60">
    <property type="entry name" value="Homeodomain-like"/>
    <property type="match status" value="1"/>
</dbReference>
<evidence type="ECO:0000259" key="5">
    <source>
        <dbReference type="PROSITE" id="PS50977"/>
    </source>
</evidence>
<dbReference type="InterPro" id="IPR001647">
    <property type="entry name" value="HTH_TetR"/>
</dbReference>
<dbReference type="SUPFAM" id="SSF46689">
    <property type="entry name" value="Homeodomain-like"/>
    <property type="match status" value="1"/>
</dbReference>
<dbReference type="GO" id="GO:0003677">
    <property type="term" value="F:DNA binding"/>
    <property type="evidence" value="ECO:0007669"/>
    <property type="project" value="UniProtKB-UniRule"/>
</dbReference>
<dbReference type="Gene3D" id="1.10.357.10">
    <property type="entry name" value="Tetracycline Repressor, domain 2"/>
    <property type="match status" value="1"/>
</dbReference>
<evidence type="ECO:0000256" key="4">
    <source>
        <dbReference type="PROSITE-ProRule" id="PRU00335"/>
    </source>
</evidence>
<dbReference type="Pfam" id="PF00440">
    <property type="entry name" value="TetR_N"/>
    <property type="match status" value="1"/>
</dbReference>
<keyword evidence="3" id="KW-0804">Transcription</keyword>
<comment type="caution">
    <text evidence="6">The sequence shown here is derived from an EMBL/GenBank/DDBJ whole genome shotgun (WGS) entry which is preliminary data.</text>
</comment>
<dbReference type="InterPro" id="IPR011075">
    <property type="entry name" value="TetR_C"/>
</dbReference>
<proteinExistence type="predicted"/>
<dbReference type="Proteomes" id="UP000886047">
    <property type="component" value="Unassembled WGS sequence"/>
</dbReference>
<accession>A0A831LW59</accession>
<dbReference type="PROSITE" id="PS50977">
    <property type="entry name" value="HTH_TETR_2"/>
    <property type="match status" value="1"/>
</dbReference>
<dbReference type="AlphaFoldDB" id="A0A831LW59"/>
<protein>
    <submittedName>
        <fullName evidence="6">TetR/AcrR family transcriptional regulator</fullName>
    </submittedName>
</protein>
<dbReference type="SUPFAM" id="SSF48498">
    <property type="entry name" value="Tetracyclin repressor-like, C-terminal domain"/>
    <property type="match status" value="1"/>
</dbReference>
<organism evidence="6">
    <name type="scientific">Mariniphaga anaerophila</name>
    <dbReference type="NCBI Taxonomy" id="1484053"/>
    <lineage>
        <taxon>Bacteria</taxon>
        <taxon>Pseudomonadati</taxon>
        <taxon>Bacteroidota</taxon>
        <taxon>Bacteroidia</taxon>
        <taxon>Marinilabiliales</taxon>
        <taxon>Prolixibacteraceae</taxon>
        <taxon>Mariniphaga</taxon>
    </lineage>
</organism>
<dbReference type="InterPro" id="IPR009057">
    <property type="entry name" value="Homeodomain-like_sf"/>
</dbReference>